<dbReference type="EMBL" id="UINC01022509">
    <property type="protein sequence ID" value="SVA92275.1"/>
    <property type="molecule type" value="Genomic_DNA"/>
</dbReference>
<dbReference type="AlphaFoldDB" id="A0A381ZSM0"/>
<protein>
    <submittedName>
        <fullName evidence="1">Uncharacterized protein</fullName>
    </submittedName>
</protein>
<organism evidence="1">
    <name type="scientific">marine metagenome</name>
    <dbReference type="NCBI Taxonomy" id="408172"/>
    <lineage>
        <taxon>unclassified sequences</taxon>
        <taxon>metagenomes</taxon>
        <taxon>ecological metagenomes</taxon>
    </lineage>
</organism>
<gene>
    <name evidence="1" type="ORF">METZ01_LOCUS145129</name>
</gene>
<evidence type="ECO:0000313" key="1">
    <source>
        <dbReference type="EMBL" id="SVA92275.1"/>
    </source>
</evidence>
<name>A0A381ZSM0_9ZZZZ</name>
<proteinExistence type="predicted"/>
<accession>A0A381ZSM0</accession>
<reference evidence="1" key="1">
    <citation type="submission" date="2018-05" db="EMBL/GenBank/DDBJ databases">
        <authorList>
            <person name="Lanie J.A."/>
            <person name="Ng W.-L."/>
            <person name="Kazmierczak K.M."/>
            <person name="Andrzejewski T.M."/>
            <person name="Davidsen T.M."/>
            <person name="Wayne K.J."/>
            <person name="Tettelin H."/>
            <person name="Glass J.I."/>
            <person name="Rusch D."/>
            <person name="Podicherti R."/>
            <person name="Tsui H.-C.T."/>
            <person name="Winkler M.E."/>
        </authorList>
    </citation>
    <scope>NUCLEOTIDE SEQUENCE</scope>
</reference>
<sequence length="134" mass="14501">MEKEGMKFLLNTFTALALAMFLYPELGFTSSHHDSESAQASGTGHCAYISDGPFSEPYNACRTNMSEQACIALEEEGDGMMSVISPVYGEGDCSREATVGSCDRGGWEEVYYDDNDPAMAEFGCGFAGEWLDPS</sequence>